<keyword evidence="1" id="KW-1133">Transmembrane helix</keyword>
<organism evidence="2">
    <name type="scientific">marine metagenome</name>
    <dbReference type="NCBI Taxonomy" id="408172"/>
    <lineage>
        <taxon>unclassified sequences</taxon>
        <taxon>metagenomes</taxon>
        <taxon>ecological metagenomes</taxon>
    </lineage>
</organism>
<dbReference type="AlphaFoldDB" id="A0A382SP08"/>
<keyword evidence="1" id="KW-0812">Transmembrane</keyword>
<accession>A0A382SP08</accession>
<name>A0A382SP08_9ZZZZ</name>
<evidence type="ECO:0000256" key="1">
    <source>
        <dbReference type="SAM" id="Phobius"/>
    </source>
</evidence>
<dbReference type="EMBL" id="UINC01130515">
    <property type="protein sequence ID" value="SVD11629.1"/>
    <property type="molecule type" value="Genomic_DNA"/>
</dbReference>
<evidence type="ECO:0000313" key="2">
    <source>
        <dbReference type="EMBL" id="SVD11629.1"/>
    </source>
</evidence>
<feature type="transmembrane region" description="Helical" evidence="1">
    <location>
        <begin position="7"/>
        <end position="27"/>
    </location>
</feature>
<feature type="non-terminal residue" evidence="2">
    <location>
        <position position="54"/>
    </location>
</feature>
<gene>
    <name evidence="2" type="ORF">METZ01_LOCUS364483</name>
</gene>
<proteinExistence type="predicted"/>
<sequence>MKIHEHLGLFFVFAGFSWIGLGIYVTMLSANKILIPGAQLMTGTDLFLIPFFYG</sequence>
<keyword evidence="1" id="KW-0472">Membrane</keyword>
<reference evidence="2" key="1">
    <citation type="submission" date="2018-05" db="EMBL/GenBank/DDBJ databases">
        <authorList>
            <person name="Lanie J.A."/>
            <person name="Ng W.-L."/>
            <person name="Kazmierczak K.M."/>
            <person name="Andrzejewski T.M."/>
            <person name="Davidsen T.M."/>
            <person name="Wayne K.J."/>
            <person name="Tettelin H."/>
            <person name="Glass J.I."/>
            <person name="Rusch D."/>
            <person name="Podicherti R."/>
            <person name="Tsui H.-C.T."/>
            <person name="Winkler M.E."/>
        </authorList>
    </citation>
    <scope>NUCLEOTIDE SEQUENCE</scope>
</reference>
<protein>
    <submittedName>
        <fullName evidence="2">Uncharacterized protein</fullName>
    </submittedName>
</protein>